<dbReference type="RefSeq" id="WP_030032155.1">
    <property type="nucleotide sequence ID" value="NZ_BA000059.1"/>
</dbReference>
<dbReference type="EMBL" id="BA000059">
    <property type="protein sequence ID" value="BAO05041.1"/>
    <property type="molecule type" value="Genomic_DNA"/>
</dbReference>
<reference evidence="1" key="1">
    <citation type="submission" date="2013-10" db="EMBL/GenBank/DDBJ databases">
        <title>Draft genome sequence of Clostridium botulinum type B strain Osaka05.</title>
        <authorList>
            <person name="Sakaguchi Y."/>
            <person name="Hosomi K."/>
            <person name="Uchiyama J."/>
            <person name="Ogura Y."/>
            <person name="Sakaguchi M."/>
            <person name="Kohda T."/>
            <person name="Mukamoto M."/>
            <person name="Misawa N."/>
            <person name="Matsuzaki S."/>
            <person name="Hayashi T."/>
            <person name="Kozaki S."/>
        </authorList>
    </citation>
    <scope>NUCLEOTIDE SEQUENCE</scope>
    <source>
        <strain evidence="1">Osaka05</strain>
    </source>
</reference>
<evidence type="ECO:0000313" key="1">
    <source>
        <dbReference type="EMBL" id="BAO05041.1"/>
    </source>
</evidence>
<dbReference type="HOGENOM" id="CLU_932864_0_0_9"/>
<organism evidence="1">
    <name type="scientific">Clostridium botulinum B str. Osaka05</name>
    <dbReference type="NCBI Taxonomy" id="1407017"/>
    <lineage>
        <taxon>Bacteria</taxon>
        <taxon>Bacillati</taxon>
        <taxon>Bacillota</taxon>
        <taxon>Clostridia</taxon>
        <taxon>Eubacteriales</taxon>
        <taxon>Clostridiaceae</taxon>
        <taxon>Clostridium</taxon>
    </lineage>
</organism>
<sequence length="298" mass="34708">MVELQARDIKLLKTLNKFGALNVRGLQNFYGKEYYKQRLLKLKEENYVIGKHGFVTLGYKSKEILKELNIEINPPVYDKSKARKLSKIAGIYTELDNWEIQNSQAVKTSKNLNQVCQTVGSLTNDRKEEFIVYHLDNRLNKKQLTYAQYEIKSLDKNICTKVIIFINSFKIIQQMPINALRRHSLLLVPTGKLSIKLLNEYGSKDINMEVLQLLKNTSTCSNSLFEYEDQSNYYTSLLLIDIAKMEYLNSFASNFTHKKINVFCLRGMEQYYKTVLHENINILPIEYETCPSRKGETL</sequence>
<dbReference type="AlphaFoldDB" id="A0A060N3F8"/>
<protein>
    <submittedName>
        <fullName evidence="1">Uncharacterized protein</fullName>
    </submittedName>
</protein>
<name>A0A060N3F8_CLOBO</name>
<proteinExistence type="predicted"/>
<dbReference type="Proteomes" id="UP000054164">
    <property type="component" value="Unassembled WGS sequence"/>
</dbReference>
<accession>A0A060N3F8</accession>
<gene>
    <name evidence="1" type="ORF">CBO05P2_016</name>
</gene>